<name>A0A2Z2M7W5_THEGO</name>
<dbReference type="PROSITE" id="PS50836">
    <property type="entry name" value="DOMON"/>
    <property type="match status" value="1"/>
</dbReference>
<dbReference type="GO" id="GO:0030667">
    <property type="term" value="C:secretory granule membrane"/>
    <property type="evidence" value="ECO:0007669"/>
    <property type="project" value="TreeGrafter"/>
</dbReference>
<dbReference type="GO" id="GO:0004500">
    <property type="term" value="F:dopamine beta-monooxygenase activity"/>
    <property type="evidence" value="ECO:0007669"/>
    <property type="project" value="InterPro"/>
</dbReference>
<dbReference type="PANTHER" id="PTHR10157">
    <property type="entry name" value="DOPAMINE BETA HYDROXYLASE RELATED"/>
    <property type="match status" value="1"/>
</dbReference>
<reference evidence="2 3" key="1">
    <citation type="submission" date="2016-03" db="EMBL/GenBank/DDBJ databases">
        <title>Complete genome sequence of Thermococcus gorgonarius.</title>
        <authorList>
            <person name="Oger P.M."/>
        </authorList>
    </citation>
    <scope>NUCLEOTIDE SEQUENCE [LARGE SCALE GENOMIC DNA]</scope>
    <source>
        <strain evidence="2 3">W-12</strain>
    </source>
</reference>
<evidence type="ECO:0000313" key="3">
    <source>
        <dbReference type="Proteomes" id="UP000250134"/>
    </source>
</evidence>
<dbReference type="SMART" id="SM00664">
    <property type="entry name" value="DoH"/>
    <property type="match status" value="1"/>
</dbReference>
<dbReference type="OrthoDB" id="117121at2157"/>
<dbReference type="AlphaFoldDB" id="A0A2Z2M7W5"/>
<evidence type="ECO:0000259" key="1">
    <source>
        <dbReference type="PROSITE" id="PS50836"/>
    </source>
</evidence>
<feature type="domain" description="DOMON" evidence="1">
    <location>
        <begin position="49"/>
        <end position="180"/>
    </location>
</feature>
<dbReference type="InterPro" id="IPR005018">
    <property type="entry name" value="DOMON_domain"/>
</dbReference>
<dbReference type="GeneID" id="33331406"/>
<dbReference type="CDD" id="cd09631">
    <property type="entry name" value="DOMON_DOH"/>
    <property type="match status" value="1"/>
</dbReference>
<dbReference type="Pfam" id="PF03351">
    <property type="entry name" value="DOMON"/>
    <property type="match status" value="1"/>
</dbReference>
<dbReference type="RefSeq" id="WP_157722414.1">
    <property type="nucleotide sequence ID" value="NZ_CP014855.1"/>
</dbReference>
<dbReference type="GO" id="GO:0005507">
    <property type="term" value="F:copper ion binding"/>
    <property type="evidence" value="ECO:0007669"/>
    <property type="project" value="TreeGrafter"/>
</dbReference>
<proteinExistence type="predicted"/>
<dbReference type="Proteomes" id="UP000250134">
    <property type="component" value="Chromosome"/>
</dbReference>
<dbReference type="GO" id="GO:0042421">
    <property type="term" value="P:norepinephrine biosynthetic process"/>
    <property type="evidence" value="ECO:0007669"/>
    <property type="project" value="TreeGrafter"/>
</dbReference>
<keyword evidence="3" id="KW-1185">Reference proteome</keyword>
<dbReference type="GO" id="GO:0042420">
    <property type="term" value="P:dopamine catabolic process"/>
    <property type="evidence" value="ECO:0007669"/>
    <property type="project" value="TreeGrafter"/>
</dbReference>
<sequence length="202" mass="21738">MMRGLKFLAVVLALALVTLSSGCVSHAGEKSDANTQLVQWKPDGVISPGEYQVNFTTKEGDFSAFFRVENGTLFVGMKAMTHGWLAVGFGGGPGMKKTDIVIAYVLPNGTVGISDDYSTGFAGPHNPDEFYGGNYSIVSFGGREDGDFTVVEFSRKLDTGDPYDFKIPTNGSFRVIWAYGMSDDFISEHVRAGHFYVSLGGG</sequence>
<dbReference type="InterPro" id="IPR000945">
    <property type="entry name" value="DBH-like"/>
</dbReference>
<dbReference type="KEGG" id="tgg:A3K92_02620"/>
<dbReference type="Gene3D" id="2.60.40.1210">
    <property type="entry name" value="Cellobiose dehydrogenase, cytochrome domain"/>
    <property type="match status" value="1"/>
</dbReference>
<organism evidence="2 3">
    <name type="scientific">Thermococcus gorgonarius</name>
    <dbReference type="NCBI Taxonomy" id="71997"/>
    <lineage>
        <taxon>Archaea</taxon>
        <taxon>Methanobacteriati</taxon>
        <taxon>Methanobacteriota</taxon>
        <taxon>Thermococci</taxon>
        <taxon>Thermococcales</taxon>
        <taxon>Thermococcaceae</taxon>
        <taxon>Thermococcus</taxon>
    </lineage>
</organism>
<gene>
    <name evidence="2" type="ORF">A3K92_02620</name>
</gene>
<accession>A0A2Z2M7W5</accession>
<evidence type="ECO:0000313" key="2">
    <source>
        <dbReference type="EMBL" id="ASJ00452.1"/>
    </source>
</evidence>
<dbReference type="GO" id="GO:0006589">
    <property type="term" value="P:octopamine biosynthetic process"/>
    <property type="evidence" value="ECO:0007669"/>
    <property type="project" value="TreeGrafter"/>
</dbReference>
<dbReference type="PANTHER" id="PTHR10157:SF23">
    <property type="entry name" value="MOXD1 HOMOLOG 1"/>
    <property type="match status" value="1"/>
</dbReference>
<dbReference type="SUPFAM" id="SSF49344">
    <property type="entry name" value="CBD9-like"/>
    <property type="match status" value="1"/>
</dbReference>
<dbReference type="EMBL" id="CP014855">
    <property type="protein sequence ID" value="ASJ00452.1"/>
    <property type="molecule type" value="Genomic_DNA"/>
</dbReference>
<dbReference type="GO" id="GO:0005615">
    <property type="term" value="C:extracellular space"/>
    <property type="evidence" value="ECO:0007669"/>
    <property type="project" value="TreeGrafter"/>
</dbReference>
<protein>
    <recommendedName>
        <fullName evidence="1">DOMON domain-containing protein</fullName>
    </recommendedName>
</protein>
<dbReference type="InterPro" id="IPR045266">
    <property type="entry name" value="DOH_DOMON"/>
</dbReference>
<dbReference type="PROSITE" id="PS51257">
    <property type="entry name" value="PROKAR_LIPOPROTEIN"/>
    <property type="match status" value="1"/>
</dbReference>